<dbReference type="EMBL" id="AKCU01000308">
    <property type="protein sequence ID" value="EKV14384.1"/>
    <property type="molecule type" value="Genomic_DNA"/>
</dbReference>
<evidence type="ECO:0000313" key="3">
    <source>
        <dbReference type="Proteomes" id="UP000009886"/>
    </source>
</evidence>
<feature type="compositionally biased region" description="Polar residues" evidence="1">
    <location>
        <begin position="1"/>
        <end position="10"/>
    </location>
</feature>
<name>K9FZ61_PEND1</name>
<sequence>MATTKSSSFTLKGIDPDMITNLNTVIPPRESRPPSQASSRGRNRGWSPAPSPDEDDMMSRVSRGRGRPVPAPRGNIRGKDLLVVDQHSLETTIALAPRTRPFHGVLPHQEAVAEAVDRNEEEDSHADRVAAVAEAAGGKKEVR</sequence>
<dbReference type="HOGENOM" id="CLU_1806853_0_0_1"/>
<reference evidence="3" key="1">
    <citation type="journal article" date="2012" name="BMC Genomics">
        <title>Genome sequence of the necrotrophic fungus Penicillium digitatum, the main postharvest pathogen of citrus.</title>
        <authorList>
            <person name="Marcet-Houben M."/>
            <person name="Ballester A.-R."/>
            <person name="de la Fuente B."/>
            <person name="Harries E."/>
            <person name="Marcos J.F."/>
            <person name="Gonzalez-Candelas L."/>
            <person name="Gabaldon T."/>
        </authorList>
    </citation>
    <scope>NUCLEOTIDE SEQUENCE [LARGE SCALE GENOMIC DNA]</scope>
    <source>
        <strain evidence="3">Pd1 / CECT 20795</strain>
    </source>
</reference>
<accession>K9FZ61</accession>
<evidence type="ECO:0000256" key="1">
    <source>
        <dbReference type="SAM" id="MobiDB-lite"/>
    </source>
</evidence>
<protein>
    <submittedName>
        <fullName evidence="2">Uncharacterized protein</fullName>
    </submittedName>
</protein>
<evidence type="ECO:0000313" key="2">
    <source>
        <dbReference type="EMBL" id="EKV14384.1"/>
    </source>
</evidence>
<dbReference type="VEuPathDB" id="FungiDB:PDIP_44280"/>
<dbReference type="AlphaFoldDB" id="K9FZ61"/>
<dbReference type="KEGG" id="pdp:PDIP_44280"/>
<dbReference type="OrthoDB" id="7608935at2759"/>
<dbReference type="Proteomes" id="UP000009886">
    <property type="component" value="Unassembled WGS sequence"/>
</dbReference>
<proteinExistence type="predicted"/>
<gene>
    <name evidence="2" type="ORF">PDIP_44280</name>
</gene>
<feature type="region of interest" description="Disordered" evidence="1">
    <location>
        <begin position="1"/>
        <end position="78"/>
    </location>
</feature>
<comment type="caution">
    <text evidence="2">The sequence shown here is derived from an EMBL/GenBank/DDBJ whole genome shotgun (WGS) entry which is preliminary data.</text>
</comment>
<organism evidence="2 3">
    <name type="scientific">Penicillium digitatum (strain Pd1 / CECT 20795)</name>
    <name type="common">Green mold</name>
    <dbReference type="NCBI Taxonomy" id="1170230"/>
    <lineage>
        <taxon>Eukaryota</taxon>
        <taxon>Fungi</taxon>
        <taxon>Dikarya</taxon>
        <taxon>Ascomycota</taxon>
        <taxon>Pezizomycotina</taxon>
        <taxon>Eurotiomycetes</taxon>
        <taxon>Eurotiomycetidae</taxon>
        <taxon>Eurotiales</taxon>
        <taxon>Aspergillaceae</taxon>
        <taxon>Penicillium</taxon>
    </lineage>
</organism>